<dbReference type="EMBL" id="CAJJDN010000105">
    <property type="protein sequence ID" value="CAD8114367.1"/>
    <property type="molecule type" value="Genomic_DNA"/>
</dbReference>
<evidence type="ECO:0000313" key="1">
    <source>
        <dbReference type="EMBL" id="CAD8114367.1"/>
    </source>
</evidence>
<dbReference type="AlphaFoldDB" id="A0A8S1QI44"/>
<reference evidence="1" key="1">
    <citation type="submission" date="2021-01" db="EMBL/GenBank/DDBJ databases">
        <authorList>
            <consortium name="Genoscope - CEA"/>
            <person name="William W."/>
        </authorList>
    </citation>
    <scope>NUCLEOTIDE SEQUENCE</scope>
</reference>
<protein>
    <submittedName>
        <fullName evidence="1">Uncharacterized protein</fullName>
    </submittedName>
</protein>
<comment type="caution">
    <text evidence="1">The sequence shown here is derived from an EMBL/GenBank/DDBJ whole genome shotgun (WGS) entry which is preliminary data.</text>
</comment>
<proteinExistence type="predicted"/>
<evidence type="ECO:0000313" key="2">
    <source>
        <dbReference type="Proteomes" id="UP000692954"/>
    </source>
</evidence>
<gene>
    <name evidence="1" type="ORF">PSON_ATCC_30995.1.T1050167</name>
</gene>
<accession>A0A8S1QI44</accession>
<sequence>MHNQIKTKQNLYRQNLYFADNKTPLSFSQSERMKPFRMKYTVEIDNEYSDPPTQMIDITKLPNGQFKDTRYTHTDESFFVKMGGKNRELIAQKLRSRLESRQSPMRFKESPIFDKKMINKALRLQQQKQSNSARIFRIQTAKLSPLSRIEVRAESGELQDEKSIQQFSSSQQKLFRILLNRK</sequence>
<keyword evidence="2" id="KW-1185">Reference proteome</keyword>
<dbReference type="OrthoDB" id="295852at2759"/>
<organism evidence="1 2">
    <name type="scientific">Paramecium sonneborni</name>
    <dbReference type="NCBI Taxonomy" id="65129"/>
    <lineage>
        <taxon>Eukaryota</taxon>
        <taxon>Sar</taxon>
        <taxon>Alveolata</taxon>
        <taxon>Ciliophora</taxon>
        <taxon>Intramacronucleata</taxon>
        <taxon>Oligohymenophorea</taxon>
        <taxon>Peniculida</taxon>
        <taxon>Parameciidae</taxon>
        <taxon>Paramecium</taxon>
    </lineage>
</organism>
<dbReference type="Proteomes" id="UP000692954">
    <property type="component" value="Unassembled WGS sequence"/>
</dbReference>
<name>A0A8S1QI44_9CILI</name>